<keyword evidence="2" id="KW-1133">Transmembrane helix</keyword>
<dbReference type="EMBL" id="JACXBF010000529">
    <property type="protein sequence ID" value="MBD2802750.1"/>
    <property type="molecule type" value="Genomic_DNA"/>
</dbReference>
<keyword evidence="1" id="KW-0677">Repeat</keyword>
<evidence type="ECO:0000256" key="2">
    <source>
        <dbReference type="SAM" id="Phobius"/>
    </source>
</evidence>
<dbReference type="InterPro" id="IPR022385">
    <property type="entry name" value="Rhs_assc_core"/>
</dbReference>
<feature type="transmembrane region" description="Helical" evidence="2">
    <location>
        <begin position="1429"/>
        <end position="1451"/>
    </location>
</feature>
<dbReference type="NCBIfam" id="TIGR03696">
    <property type="entry name" value="Rhs_assc_core"/>
    <property type="match status" value="1"/>
</dbReference>
<keyword evidence="2" id="KW-0472">Membrane</keyword>
<organism evidence="4">
    <name type="scientific">Xenorhabdus szentirmaii</name>
    <dbReference type="NCBI Taxonomy" id="290112"/>
    <lineage>
        <taxon>Bacteria</taxon>
        <taxon>Pseudomonadati</taxon>
        <taxon>Pseudomonadota</taxon>
        <taxon>Gammaproteobacteria</taxon>
        <taxon>Enterobacterales</taxon>
        <taxon>Morganellaceae</taxon>
        <taxon>Xenorhabdus</taxon>
    </lineage>
</organism>
<feature type="transmembrane region" description="Helical" evidence="2">
    <location>
        <begin position="1395"/>
        <end position="1417"/>
    </location>
</feature>
<comment type="caution">
    <text evidence="4">The sequence shown here is derived from an EMBL/GenBank/DDBJ whole genome shotgun (WGS) entry which is preliminary data.</text>
</comment>
<dbReference type="RefSeq" id="WP_323869753.1">
    <property type="nucleotide sequence ID" value="NZ_JACXBF010000529.1"/>
</dbReference>
<dbReference type="Gene3D" id="2.180.10.10">
    <property type="entry name" value="RHS repeat-associated core"/>
    <property type="match status" value="1"/>
</dbReference>
<dbReference type="PANTHER" id="PTHR32305">
    <property type="match status" value="1"/>
</dbReference>
<gene>
    <name evidence="4" type="ORF">ID854_20475</name>
</gene>
<feature type="transmembrane region" description="Helical" evidence="2">
    <location>
        <begin position="1365"/>
        <end position="1388"/>
    </location>
</feature>
<evidence type="ECO:0000256" key="1">
    <source>
        <dbReference type="ARBA" id="ARBA00022737"/>
    </source>
</evidence>
<dbReference type="InterPro" id="IPR050708">
    <property type="entry name" value="T6SS_VgrG/RHS"/>
</dbReference>
<dbReference type="NCBIfam" id="TIGR01643">
    <property type="entry name" value="YD_repeat_2x"/>
    <property type="match status" value="1"/>
</dbReference>
<evidence type="ECO:0000259" key="3">
    <source>
        <dbReference type="Pfam" id="PF25023"/>
    </source>
</evidence>
<keyword evidence="2" id="KW-0812">Transmembrane</keyword>
<dbReference type="InterPro" id="IPR056823">
    <property type="entry name" value="TEN-like_YD-shell"/>
</dbReference>
<dbReference type="PANTHER" id="PTHR32305:SF15">
    <property type="entry name" value="PROTEIN RHSA-RELATED"/>
    <property type="match status" value="1"/>
</dbReference>
<dbReference type="InterPro" id="IPR006530">
    <property type="entry name" value="YD"/>
</dbReference>
<dbReference type="Proteomes" id="UP001193920">
    <property type="component" value="Unassembled WGS sequence"/>
</dbReference>
<reference evidence="4" key="2">
    <citation type="journal article" date="2024" name="Toxins">
        <title>Genome Sequence Analysis of Native Xenorhabdus Strains Isolated from Entomopathogenic Nematodes in Argentina.</title>
        <authorList>
            <person name="Palma L."/>
            <person name="Frizzo L."/>
            <person name="Kaiser S."/>
            <person name="Berry C."/>
            <person name="Caballero P."/>
            <person name="Bode H.B."/>
            <person name="Del Valle E.E."/>
        </authorList>
    </citation>
    <scope>NUCLEOTIDE SEQUENCE</scope>
    <source>
        <strain evidence="4">M</strain>
    </source>
</reference>
<sequence>MSNTFFSQATNFQSSATGRVDPRTGLFNYMMPVAHLIGNHRLGPEQIFTLTYSPLNGENQGLGIGFSLGLTKYNSRKRLLMLSTGEQYKVFETDEDVSLKQYKQDVIRFEKDAKQNVYRVIHKSGLIEILTGPQNTYNVKVPIKIVNPLGYSLKLDWSYRTEAVPRLETISDEKQTKKLLLKIHYEASRYTQITVWPESSESYDIRLIFNNDKTTRIYNETSDQTLGWTLEYDSDTGFLSRISSPTGFTEFVEYDSDGHLFPEEARLSPLPYVTRYTQRTKQHPDIVREYEYTESNFLGYGSNESWDKDDDYLYGVMRTYHYGSTERWNNGHEKRSITRRYNNYHLLVSENVQQHGCQRQHETEYYAKVGQTFEEQDAYFQLPRSATVRFISDRGQREEITQTEFDDAGNPTHQTAPDGTLTVWKYYHAKDEDEKEEDGHCPVDPHGFVRYVKSKTVTPPRVNGYDDVPVHQVRYRYDPLSTRPGSQSDYAVVCTRQEIYSNSQLLHTRQTQYVDNVASPHHGRLASITETVHNGSDTHPTATTSHWTNQKTFTYTLEEGKLQTTAKWRGHDGVTTIGTQVKSCVSGKVLHETDPQGCTVHFDYDSIGRLLKQVNNAGTRFARTVMLYTYHIEPSGTTTTTQQDVWGNQSQIRFDGQGKPYQRKIREKNQDWHPVSDIEYDGWGRLMVQNDHDWLPINPDQEQAELVSSQQQITYDDWGQRCLVTDGTGKRVRQDYDPISLTVRNTMEADGLHFGYSETVYNLQHQPLTLTQYGSQGNPLSQQHYQYDGLGRLRATVDELEQKTEYTYDVFNRISAVRHSDGTVIRKRYAPFSTDSLLTHIEVDGKVLGQREFDSLGRIIKTSVGSRSHYASYKGSLPVPETITNALGQTIHYQHDPQQGYALTQVKSADIKQHFTYDANTGAMSQAVSAQQMSHAFKYTPAGQLQQEAVHFDDTGTARHTEYTYSPAGKPTAYRDVTGQLHRLRFDKHGRPVETADDMISVTCRYDAASRMNSWTVHDKANNQQLTTTLTWDDFGRETERRIETGAEVLTLEQTYTITNQLASRITRSQQGGLLRQENYIYDVARRWLTEYQCTGIECPQDAYGMTLTRQQFTYDKLGNILTCVTTLLDGSNDTTIFSYHPSDPCQLQQITHTHPGYPPVITLVYDKAGRLIRDEAGRELTYDSLGRLTLVTQGEHTNRYGYDVAGRLALQQLGNEQTHELYYQGTLRVAEIVRESGDEIRLVQANGAPAAALTGQGAYLLGTDGQGNVLMSQQKANPLARYRYTPYGQQAAESRNPALPAYVGERSDPVGGSYHLGNGYRSYNPVLMRFTAPDSLSPFGAGGLNPYAYCLGDPINRHDPSGHISVGSILGIVFGTIGMIIGLAAAIPTGGASLSIGAAIVAGVGFLGDATGIASAATEESNPQASAILNWVSLGLGAVSLGSALLGGLARGMRKTGEQLERSFSSGLSGRGGMIAGGSEAYATGSRALRETRYVHSFREIRNLAGRDIVENLGSHQVSNIEVNLTTLGNAVPAERYSSVYGDFLKLGFWESSPGNNLWKIDNSTPISILTGQSTHVNITNDIYLKLYGQFVTEHSPVTHVTMINSLRSAIDFQVASGMHFDINTMTKMQQLWGYTGYSGTFKDWLTTEMTLRFSTREQEIQQLSNMIIIQDPNSLSIMYNHFF</sequence>
<dbReference type="InterPro" id="IPR031325">
    <property type="entry name" value="RHS_repeat"/>
</dbReference>
<dbReference type="Pfam" id="PF25023">
    <property type="entry name" value="TEN_YD-shell"/>
    <property type="match status" value="1"/>
</dbReference>
<protein>
    <recommendedName>
        <fullName evidence="3">Teneurin-like YD-shell domain-containing protein</fullName>
    </recommendedName>
</protein>
<accession>A0AAW3YX53</accession>
<dbReference type="Pfam" id="PF05593">
    <property type="entry name" value="RHS_repeat"/>
    <property type="match status" value="1"/>
</dbReference>
<reference evidence="4" key="1">
    <citation type="submission" date="2020-09" db="EMBL/GenBank/DDBJ databases">
        <authorList>
            <person name="Palma L."/>
            <person name="Caballero P."/>
            <person name="Berry C."/>
            <person name="Del Valle E."/>
        </authorList>
    </citation>
    <scope>NUCLEOTIDE SEQUENCE</scope>
    <source>
        <strain evidence="4">M</strain>
    </source>
</reference>
<feature type="domain" description="Teneurin-like YD-shell" evidence="3">
    <location>
        <begin position="1022"/>
        <end position="1335"/>
    </location>
</feature>
<name>A0AAW3YX53_9GAMM</name>
<evidence type="ECO:0000313" key="4">
    <source>
        <dbReference type="EMBL" id="MBD2802750.1"/>
    </source>
</evidence>
<proteinExistence type="predicted"/>